<dbReference type="InterPro" id="IPR036661">
    <property type="entry name" value="Luciferase-like_sf"/>
</dbReference>
<dbReference type="AlphaFoldDB" id="A0A427T6Q6"/>
<evidence type="ECO:0000259" key="5">
    <source>
        <dbReference type="Pfam" id="PF00296"/>
    </source>
</evidence>
<evidence type="ECO:0000256" key="1">
    <source>
        <dbReference type="ARBA" id="ARBA00022630"/>
    </source>
</evidence>
<dbReference type="Gene3D" id="3.20.20.30">
    <property type="entry name" value="Luciferase-like domain"/>
    <property type="match status" value="1"/>
</dbReference>
<dbReference type="Pfam" id="PF00296">
    <property type="entry name" value="Bac_luciferase"/>
    <property type="match status" value="1"/>
</dbReference>
<dbReference type="GO" id="GO:0046306">
    <property type="term" value="P:alkanesulfonate catabolic process"/>
    <property type="evidence" value="ECO:0007669"/>
    <property type="project" value="TreeGrafter"/>
</dbReference>
<dbReference type="EMBL" id="RSEC01000053">
    <property type="protein sequence ID" value="RSD15403.1"/>
    <property type="molecule type" value="Genomic_DNA"/>
</dbReference>
<dbReference type="PANTHER" id="PTHR42847:SF4">
    <property type="entry name" value="ALKANESULFONATE MONOOXYGENASE-RELATED"/>
    <property type="match status" value="1"/>
</dbReference>
<dbReference type="OrthoDB" id="143323at2"/>
<keyword evidence="7" id="KW-1185">Reference proteome</keyword>
<comment type="caution">
    <text evidence="6">The sequence shown here is derived from an EMBL/GenBank/DDBJ whole genome shotgun (WGS) entry which is preliminary data.</text>
</comment>
<keyword evidence="4" id="KW-0503">Monooxygenase</keyword>
<dbReference type="PANTHER" id="PTHR42847">
    <property type="entry name" value="ALKANESULFONATE MONOOXYGENASE"/>
    <property type="match status" value="1"/>
</dbReference>
<dbReference type="InterPro" id="IPR011251">
    <property type="entry name" value="Luciferase-like_dom"/>
</dbReference>
<dbReference type="InterPro" id="IPR050172">
    <property type="entry name" value="SsuD_RutA_monooxygenase"/>
</dbReference>
<dbReference type="NCBIfam" id="TIGR03560">
    <property type="entry name" value="F420_Rv1855c"/>
    <property type="match status" value="1"/>
</dbReference>
<evidence type="ECO:0000256" key="3">
    <source>
        <dbReference type="ARBA" id="ARBA00023002"/>
    </source>
</evidence>
<dbReference type="Proteomes" id="UP000267081">
    <property type="component" value="Unassembled WGS sequence"/>
</dbReference>
<proteinExistence type="predicted"/>
<dbReference type="GO" id="GO:0008726">
    <property type="term" value="F:alkanesulfonate monooxygenase activity"/>
    <property type="evidence" value="ECO:0007669"/>
    <property type="project" value="TreeGrafter"/>
</dbReference>
<sequence>MKIMRFAIKTSPQNTEWADMLAVWQAADEIELFESGWTFDHFYPIFSDPTGPCLEGWVTLTALAQATKRLRVGTLVSGIHYRHPALLANMAATLDIVSGGRLEIGIGAGWNEEESGAYGMELGTVKERSDRFEEACEVLVGLLTQETTTFQGKHYQLTDARCEPKAVQTPHPPICIGGSGEKRTLRTTAKYAQHWNFVGGTPEEFARKRDVLHAHCADLGRDPAEITLSSHVRLGPDGDFAKVAAEAEALGEVGLDLAIVYLPPPHTPAVLEPLAKALEPLR</sequence>
<dbReference type="InterPro" id="IPR019952">
    <property type="entry name" value="F420_OxRdatse_Rv1855c_pred"/>
</dbReference>
<name>A0A427T6Q6_9PSEU</name>
<gene>
    <name evidence="6" type="ORF">EIY87_23790</name>
</gene>
<evidence type="ECO:0000313" key="6">
    <source>
        <dbReference type="EMBL" id="RSD15403.1"/>
    </source>
</evidence>
<evidence type="ECO:0000256" key="2">
    <source>
        <dbReference type="ARBA" id="ARBA00022643"/>
    </source>
</evidence>
<reference evidence="6 7" key="1">
    <citation type="submission" date="2018-12" db="EMBL/GenBank/DDBJ databases">
        <title>Amycolatopsis eburnea sp. nov. actinomycete associate with arbuscular mycorrhiza fungal spore.</title>
        <authorList>
            <person name="Lumyong S."/>
            <person name="Chaiya L."/>
        </authorList>
    </citation>
    <scope>NUCLEOTIDE SEQUENCE [LARGE SCALE GENOMIC DNA]</scope>
    <source>
        <strain evidence="6 7">GLM-1</strain>
    </source>
</reference>
<evidence type="ECO:0000256" key="4">
    <source>
        <dbReference type="ARBA" id="ARBA00023033"/>
    </source>
</evidence>
<accession>A0A427T6Q6</accession>
<feature type="domain" description="Luciferase-like" evidence="5">
    <location>
        <begin position="6"/>
        <end position="243"/>
    </location>
</feature>
<keyword evidence="3" id="KW-0560">Oxidoreductase</keyword>
<dbReference type="SUPFAM" id="SSF51679">
    <property type="entry name" value="Bacterial luciferase-like"/>
    <property type="match status" value="1"/>
</dbReference>
<organism evidence="6 7">
    <name type="scientific">Amycolatopsis eburnea</name>
    <dbReference type="NCBI Taxonomy" id="2267691"/>
    <lineage>
        <taxon>Bacteria</taxon>
        <taxon>Bacillati</taxon>
        <taxon>Actinomycetota</taxon>
        <taxon>Actinomycetes</taxon>
        <taxon>Pseudonocardiales</taxon>
        <taxon>Pseudonocardiaceae</taxon>
        <taxon>Amycolatopsis</taxon>
    </lineage>
</organism>
<evidence type="ECO:0000313" key="7">
    <source>
        <dbReference type="Proteomes" id="UP000267081"/>
    </source>
</evidence>
<protein>
    <submittedName>
        <fullName evidence="6">LLM class F420-dependent oxidoreductase</fullName>
    </submittedName>
</protein>
<keyword evidence="1" id="KW-0285">Flavoprotein</keyword>
<keyword evidence="2" id="KW-0288">FMN</keyword>